<sequence>MAIIIQTDHPDLLLDKIYEAIDNKKADKWNHTNDGRLTYGALLWRNEAFFKPQIWVDENELRFGLLKRKDRKHITTKLYTTFHAKLIEMLLSHFDSDFRRITATAAKTEPDQF</sequence>
<comment type="caution">
    <text evidence="1">The sequence shown here is derived from an EMBL/GenBank/DDBJ whole genome shotgun (WGS) entry which is preliminary data.</text>
</comment>
<dbReference type="STRING" id="1123008.GCA_000380985_01615"/>
<gene>
    <name evidence="1" type="ORF">XD92_1089</name>
</gene>
<organism evidence="1 2">
    <name type="scientific">Proteiniphilum acetatigenes</name>
    <dbReference type="NCBI Taxonomy" id="294710"/>
    <lineage>
        <taxon>Bacteria</taxon>
        <taxon>Pseudomonadati</taxon>
        <taxon>Bacteroidota</taxon>
        <taxon>Bacteroidia</taxon>
        <taxon>Bacteroidales</taxon>
        <taxon>Dysgonomonadaceae</taxon>
        <taxon>Proteiniphilum</taxon>
    </lineage>
</organism>
<evidence type="ECO:0000313" key="2">
    <source>
        <dbReference type="Proteomes" id="UP000053860"/>
    </source>
</evidence>
<reference evidence="2" key="1">
    <citation type="journal article" date="2015" name="MBio">
        <title>Genome-Resolved Metagenomic Analysis Reveals Roles for Candidate Phyla and Other Microbial Community Members in Biogeochemical Transformations in Oil Reservoirs.</title>
        <authorList>
            <person name="Hu P."/>
            <person name="Tom L."/>
            <person name="Singh A."/>
            <person name="Thomas B.C."/>
            <person name="Baker B.J."/>
            <person name="Piceno Y.M."/>
            <person name="Andersen G.L."/>
            <person name="Banfield J.F."/>
        </authorList>
    </citation>
    <scope>NUCLEOTIDE SEQUENCE [LARGE SCALE GENOMIC DNA]</scope>
</reference>
<name>A0A117LZW9_9BACT</name>
<evidence type="ECO:0000313" key="1">
    <source>
        <dbReference type="EMBL" id="KUK76722.1"/>
    </source>
</evidence>
<dbReference type="Proteomes" id="UP000053860">
    <property type="component" value="Unassembled WGS sequence"/>
</dbReference>
<protein>
    <submittedName>
        <fullName evidence="1">Uncharacterized protein</fullName>
    </submittedName>
</protein>
<proteinExistence type="predicted"/>
<dbReference type="EMBL" id="LGGN01000210">
    <property type="protein sequence ID" value="KUK76722.1"/>
    <property type="molecule type" value="Genomic_DNA"/>
</dbReference>
<dbReference type="AlphaFoldDB" id="A0A117LZW9"/>
<accession>A0A117LZW9</accession>